<comment type="caution">
    <text evidence="1">The sequence shown here is derived from an EMBL/GenBank/DDBJ whole genome shotgun (WGS) entry which is preliminary data.</text>
</comment>
<dbReference type="Proteomes" id="UP001221898">
    <property type="component" value="Unassembled WGS sequence"/>
</dbReference>
<reference evidence="1" key="1">
    <citation type="journal article" date="2023" name="Science">
        <title>Genome structures resolve the early diversification of teleost fishes.</title>
        <authorList>
            <person name="Parey E."/>
            <person name="Louis A."/>
            <person name="Montfort J."/>
            <person name="Bouchez O."/>
            <person name="Roques C."/>
            <person name="Iampietro C."/>
            <person name="Lluch J."/>
            <person name="Castinel A."/>
            <person name="Donnadieu C."/>
            <person name="Desvignes T."/>
            <person name="Floi Bucao C."/>
            <person name="Jouanno E."/>
            <person name="Wen M."/>
            <person name="Mejri S."/>
            <person name="Dirks R."/>
            <person name="Jansen H."/>
            <person name="Henkel C."/>
            <person name="Chen W.J."/>
            <person name="Zahm M."/>
            <person name="Cabau C."/>
            <person name="Klopp C."/>
            <person name="Thompson A.W."/>
            <person name="Robinson-Rechavi M."/>
            <person name="Braasch I."/>
            <person name="Lecointre G."/>
            <person name="Bobe J."/>
            <person name="Postlethwait J.H."/>
            <person name="Berthelot C."/>
            <person name="Roest Crollius H."/>
            <person name="Guiguen Y."/>
        </authorList>
    </citation>
    <scope>NUCLEOTIDE SEQUENCE</scope>
    <source>
        <strain evidence="1">NC1722</strain>
    </source>
</reference>
<dbReference type="AlphaFoldDB" id="A0AAD7WA80"/>
<protein>
    <submittedName>
        <fullName evidence="1">Uncharacterized protein</fullName>
    </submittedName>
</protein>
<evidence type="ECO:0000313" key="1">
    <source>
        <dbReference type="EMBL" id="KAJ8389637.1"/>
    </source>
</evidence>
<evidence type="ECO:0000313" key="2">
    <source>
        <dbReference type="Proteomes" id="UP001221898"/>
    </source>
</evidence>
<organism evidence="1 2">
    <name type="scientific">Aldrovandia affinis</name>
    <dbReference type="NCBI Taxonomy" id="143900"/>
    <lineage>
        <taxon>Eukaryota</taxon>
        <taxon>Metazoa</taxon>
        <taxon>Chordata</taxon>
        <taxon>Craniata</taxon>
        <taxon>Vertebrata</taxon>
        <taxon>Euteleostomi</taxon>
        <taxon>Actinopterygii</taxon>
        <taxon>Neopterygii</taxon>
        <taxon>Teleostei</taxon>
        <taxon>Notacanthiformes</taxon>
        <taxon>Halosauridae</taxon>
        <taxon>Aldrovandia</taxon>
    </lineage>
</organism>
<dbReference type="EMBL" id="JAINUG010000180">
    <property type="protein sequence ID" value="KAJ8389637.1"/>
    <property type="molecule type" value="Genomic_DNA"/>
</dbReference>
<name>A0AAD7WA80_9TELE</name>
<keyword evidence="2" id="KW-1185">Reference proteome</keyword>
<proteinExistence type="predicted"/>
<accession>A0AAD7WA80</accession>
<sequence length="104" mass="11185">MCMNFIFKMNDSLTTVTQRACGEAVSPEPAGGGRLSAPLEVTERRSAVAGRVTRSRPAPLRLLISQAGNPAANASNAVDESLLNAIRDIVQSVIHEENNALRRR</sequence>
<gene>
    <name evidence="1" type="ORF">AAFF_G00118740</name>
</gene>